<dbReference type="InterPro" id="IPR004919">
    <property type="entry name" value="GmrSD_N"/>
</dbReference>
<dbReference type="PANTHER" id="PTHR35149:SF1">
    <property type="entry name" value="DUF5655 DOMAIN-CONTAINING PROTEIN"/>
    <property type="match status" value="1"/>
</dbReference>
<dbReference type="PANTHER" id="PTHR35149">
    <property type="entry name" value="SLL5132 PROTEIN"/>
    <property type="match status" value="1"/>
</dbReference>
<proteinExistence type="predicted"/>
<keyword evidence="4" id="KW-1185">Reference proteome</keyword>
<dbReference type="RefSeq" id="WP_089365641.1">
    <property type="nucleotide sequence ID" value="NZ_CP023864.1"/>
</dbReference>
<dbReference type="OrthoDB" id="9798761at2"/>
<feature type="domain" description="GmrSD restriction endonucleases C-terminal" evidence="2">
    <location>
        <begin position="437"/>
        <end position="576"/>
    </location>
</feature>
<protein>
    <submittedName>
        <fullName evidence="3">Uncharacterized protein</fullName>
    </submittedName>
</protein>
<dbReference type="Pfam" id="PF07510">
    <property type="entry name" value="GmrSD_C"/>
    <property type="match status" value="1"/>
</dbReference>
<name>A0A2N9QRH8_9BACT</name>
<dbReference type="InterPro" id="IPR011089">
    <property type="entry name" value="GmrSD_C"/>
</dbReference>
<reference evidence="3 4" key="1">
    <citation type="submission" date="2017-06" db="EMBL/GenBank/DDBJ databases">
        <authorList>
            <person name="Varghese N."/>
            <person name="Submissions S."/>
        </authorList>
    </citation>
    <scope>NUCLEOTIDE SEQUENCE [LARGE SCALE GENOMIC DNA]</scope>
    <source>
        <strain evidence="3 4">DSM 26989</strain>
    </source>
</reference>
<dbReference type="EMBL" id="FZNZ01000005">
    <property type="protein sequence ID" value="SNR70589.1"/>
    <property type="molecule type" value="Genomic_DNA"/>
</dbReference>
<accession>A0A2N9QRH8</accession>
<evidence type="ECO:0000259" key="2">
    <source>
        <dbReference type="Pfam" id="PF07510"/>
    </source>
</evidence>
<dbReference type="Pfam" id="PF03235">
    <property type="entry name" value="GmrSD_N"/>
    <property type="match status" value="1"/>
</dbReference>
<dbReference type="GeneID" id="94030375"/>
<evidence type="ECO:0000259" key="1">
    <source>
        <dbReference type="Pfam" id="PF03235"/>
    </source>
</evidence>
<organism evidence="3 4">
    <name type="scientific">Prevotella jejuni</name>
    <dbReference type="NCBI Taxonomy" id="1177574"/>
    <lineage>
        <taxon>Bacteria</taxon>
        <taxon>Pseudomonadati</taxon>
        <taxon>Bacteroidota</taxon>
        <taxon>Bacteroidia</taxon>
        <taxon>Bacteroidales</taxon>
        <taxon>Prevotellaceae</taxon>
        <taxon>Prevotella</taxon>
    </lineage>
</organism>
<evidence type="ECO:0000313" key="3">
    <source>
        <dbReference type="EMBL" id="SNR70589.1"/>
    </source>
</evidence>
<comment type="caution">
    <text evidence="3">The sequence shown here is derived from an EMBL/GenBank/DDBJ whole genome shotgun (WGS) entry which is preliminary data.</text>
</comment>
<gene>
    <name evidence="3" type="ORF">SAMN06265364_10582</name>
</gene>
<evidence type="ECO:0000313" key="4">
    <source>
        <dbReference type="Proteomes" id="UP000198427"/>
    </source>
</evidence>
<dbReference type="Proteomes" id="UP000198427">
    <property type="component" value="Unassembled WGS sequence"/>
</dbReference>
<dbReference type="AlphaFoldDB" id="A0A2N9QRH8"/>
<sequence>MNKHRYTPERIVKEDLTFSIPLYQRLFTWEDSQVEGLLYDLKRHFENNGEESPYYIGMLSCIANNGYDLIDGQQRLTVTTLMGIVLKKYAKEWNDFLKDGERLNFTARSHDKEYLRQKIKGEKTEIINEKMENGIRCISNFMERSGNFSSDDERESYARNVYKNLSFFFSELPSYYASHPSSLNKYFEAMNITGKGLEQHEILKVELLKGQNNQEHLTRIWNLVADMSRPIIRKSQDETEEEYLKKYETAINSCRNKAFDAVVDSNKKQLDNEDNTEIGAIEPERHTFNHDNNDDSDRALISFPELLMMVYDIYCDLNGSYSFYREELLNVYKEHKIDDIPDFNHQLLFYRLLLDYYIIHKEGEGTVNKYTLTFGEGTARKQVEQYQSMLYVAQTPFYNWIKPILIKLHNERVDSSETLLKWLKDIDDNKLHKELKALDDMTYDKGIDRYWFWRLDYYLWERREEYFPDKADQEIVSTYTFHTNRSIEHLHPQHQTNNTEWSEADIHSFGNLAMISQSFNSEQSDDPVQVKFARIAEQASTRSLQSLKLFRMYLDAKKNPEGWTQKVKNEHQKEMYDLLKQSYIR</sequence>
<feature type="domain" description="GmrSD restriction endonucleases N-terminal" evidence="1">
    <location>
        <begin position="13"/>
        <end position="207"/>
    </location>
</feature>
<dbReference type="KEGG" id="pje:CRM71_13630"/>